<dbReference type="Proteomes" id="UP000756387">
    <property type="component" value="Unassembled WGS sequence"/>
</dbReference>
<evidence type="ECO:0000313" key="2">
    <source>
        <dbReference type="EMBL" id="MBE7324829.1"/>
    </source>
</evidence>
<dbReference type="SUPFAM" id="SSF53756">
    <property type="entry name" value="UDP-Glycosyltransferase/glycogen phosphorylase"/>
    <property type="match status" value="1"/>
</dbReference>
<name>A0ABR9RTC8_9ACTN</name>
<organism evidence="2 3">
    <name type="scientific">Nocardioides malaquae</name>
    <dbReference type="NCBI Taxonomy" id="2773426"/>
    <lineage>
        <taxon>Bacteria</taxon>
        <taxon>Bacillati</taxon>
        <taxon>Actinomycetota</taxon>
        <taxon>Actinomycetes</taxon>
        <taxon>Propionibacteriales</taxon>
        <taxon>Nocardioidaceae</taxon>
        <taxon>Nocardioides</taxon>
    </lineage>
</organism>
<dbReference type="EMBL" id="JADCSA010000007">
    <property type="protein sequence ID" value="MBE7324829.1"/>
    <property type="molecule type" value="Genomic_DNA"/>
</dbReference>
<dbReference type="RefSeq" id="WP_193638153.1">
    <property type="nucleotide sequence ID" value="NZ_JADCSA010000007.1"/>
</dbReference>
<reference evidence="2 3" key="1">
    <citation type="submission" date="2020-10" db="EMBL/GenBank/DDBJ databases">
        <title>Nocardioides sp. isolated from sludge.</title>
        <authorList>
            <person name="Zhang X."/>
        </authorList>
    </citation>
    <scope>NUCLEOTIDE SEQUENCE [LARGE SCALE GENOMIC DNA]</scope>
    <source>
        <strain evidence="2 3">Y6</strain>
    </source>
</reference>
<feature type="region of interest" description="Disordered" evidence="1">
    <location>
        <begin position="184"/>
        <end position="208"/>
    </location>
</feature>
<dbReference type="Gene3D" id="3.40.50.2000">
    <property type="entry name" value="Glycogen Phosphorylase B"/>
    <property type="match status" value="1"/>
</dbReference>
<keyword evidence="3" id="KW-1185">Reference proteome</keyword>
<protein>
    <submittedName>
        <fullName evidence="2">Glycosyltransferase</fullName>
    </submittedName>
</protein>
<evidence type="ECO:0000256" key="1">
    <source>
        <dbReference type="SAM" id="MobiDB-lite"/>
    </source>
</evidence>
<gene>
    <name evidence="2" type="ORF">IEQ44_09195</name>
</gene>
<proteinExistence type="predicted"/>
<accession>A0ABR9RTC8</accession>
<sequence length="358" mass="39356">MHSLIGFGPANYAGQAHAWAEAVRAHEGVPSTSFTFRPLPRGLARTTTFGFESDHLLPNPRLPLPGSARRAERYLNTLSHLFLDGFVNPFRGPGGELSEVISRRDSQGLFTALIAHGTELRSPDLHRQNNDWSYFAHVDDEWLAAVRAGVARTQAILATHPGTPLLVSTPDLLQDAPDATWLPLALPPRRPRLPATPGSPRPGPKDGRLRVLHVPSRRRPAIKGTEFVDPVLHRLDAEGMVDYVSPEWVPHDEMDGLMASCDVVIDQLLTGSYGVTALEAMRAGCVVIGNLNDFVRAQVDVPVPIVDANPETLREVVLSLRDRTRLTDLRDAGHRFVKEVHDGRRSAKVITECADLAR</sequence>
<evidence type="ECO:0000313" key="3">
    <source>
        <dbReference type="Proteomes" id="UP000756387"/>
    </source>
</evidence>
<comment type="caution">
    <text evidence="2">The sequence shown here is derived from an EMBL/GenBank/DDBJ whole genome shotgun (WGS) entry which is preliminary data.</text>
</comment>